<dbReference type="Proteomes" id="UP000027138">
    <property type="component" value="Unassembled WGS sequence"/>
</dbReference>
<dbReference type="EMBL" id="KK915120">
    <property type="protein sequence ID" value="KDP24404.1"/>
    <property type="molecule type" value="Genomic_DNA"/>
</dbReference>
<evidence type="ECO:0000313" key="3">
    <source>
        <dbReference type="Proteomes" id="UP000027138"/>
    </source>
</evidence>
<reference evidence="2 3" key="1">
    <citation type="journal article" date="2014" name="PLoS ONE">
        <title>Global Analysis of Gene Expression Profiles in Physic Nut (Jatropha curcas L.) Seedlings Exposed to Salt Stress.</title>
        <authorList>
            <person name="Zhang L."/>
            <person name="Zhang C."/>
            <person name="Wu P."/>
            <person name="Chen Y."/>
            <person name="Li M."/>
            <person name="Jiang H."/>
            <person name="Wu G."/>
        </authorList>
    </citation>
    <scope>NUCLEOTIDE SEQUENCE [LARGE SCALE GENOMIC DNA]</scope>
    <source>
        <strain evidence="3">cv. GZQX0401</strain>
        <tissue evidence="2">Young leaves</tissue>
    </source>
</reference>
<feature type="region of interest" description="Disordered" evidence="1">
    <location>
        <begin position="20"/>
        <end position="47"/>
    </location>
</feature>
<name>A0A067JXX5_JATCU</name>
<accession>A0A067JXX5</accession>
<evidence type="ECO:0000313" key="2">
    <source>
        <dbReference type="EMBL" id="KDP24404.1"/>
    </source>
</evidence>
<keyword evidence="3" id="KW-1185">Reference proteome</keyword>
<sequence>MSQISKIPASAYTPEMETLGALPDIPTFDGEPVPVSRNPPTPGNPRDTTVAASAVARYGVPGQVRDEPDARLSVRGLRQESRHAGRSCVARQVGVAWRSCSSMNSCVTQLFLNEQLRDATVRGTRNPSLP</sequence>
<organism evidence="2 3">
    <name type="scientific">Jatropha curcas</name>
    <name type="common">Barbados nut</name>
    <dbReference type="NCBI Taxonomy" id="180498"/>
    <lineage>
        <taxon>Eukaryota</taxon>
        <taxon>Viridiplantae</taxon>
        <taxon>Streptophyta</taxon>
        <taxon>Embryophyta</taxon>
        <taxon>Tracheophyta</taxon>
        <taxon>Spermatophyta</taxon>
        <taxon>Magnoliopsida</taxon>
        <taxon>eudicotyledons</taxon>
        <taxon>Gunneridae</taxon>
        <taxon>Pentapetalae</taxon>
        <taxon>rosids</taxon>
        <taxon>fabids</taxon>
        <taxon>Malpighiales</taxon>
        <taxon>Euphorbiaceae</taxon>
        <taxon>Crotonoideae</taxon>
        <taxon>Jatropheae</taxon>
        <taxon>Jatropha</taxon>
    </lineage>
</organism>
<dbReference type="AlphaFoldDB" id="A0A067JXX5"/>
<proteinExistence type="predicted"/>
<protein>
    <submittedName>
        <fullName evidence="2">Uncharacterized protein</fullName>
    </submittedName>
</protein>
<gene>
    <name evidence="2" type="ORF">JCGZ_26571</name>
</gene>
<evidence type="ECO:0000256" key="1">
    <source>
        <dbReference type="SAM" id="MobiDB-lite"/>
    </source>
</evidence>